<evidence type="ECO:0000256" key="1">
    <source>
        <dbReference type="SAM" id="MobiDB-lite"/>
    </source>
</evidence>
<dbReference type="EMBL" id="CAJNRE010000177">
    <property type="protein sequence ID" value="CAF1923311.1"/>
    <property type="molecule type" value="Genomic_DNA"/>
</dbReference>
<feature type="region of interest" description="Disordered" evidence="1">
    <location>
        <begin position="194"/>
        <end position="279"/>
    </location>
</feature>
<reference evidence="2" key="1">
    <citation type="submission" date="2021-02" db="EMBL/GenBank/DDBJ databases">
        <authorList>
            <person name="Nowell W R."/>
        </authorList>
    </citation>
    <scope>NUCLEOTIDE SEQUENCE</scope>
</reference>
<organism evidence="2 3">
    <name type="scientific">Rotaria magnacalcarata</name>
    <dbReference type="NCBI Taxonomy" id="392030"/>
    <lineage>
        <taxon>Eukaryota</taxon>
        <taxon>Metazoa</taxon>
        <taxon>Spiralia</taxon>
        <taxon>Gnathifera</taxon>
        <taxon>Rotifera</taxon>
        <taxon>Eurotatoria</taxon>
        <taxon>Bdelloidea</taxon>
        <taxon>Philodinida</taxon>
        <taxon>Philodinidae</taxon>
        <taxon>Rotaria</taxon>
    </lineage>
</organism>
<comment type="caution">
    <text evidence="2">The sequence shown here is derived from an EMBL/GenBank/DDBJ whole genome shotgun (WGS) entry which is preliminary data.</text>
</comment>
<feature type="region of interest" description="Disordered" evidence="1">
    <location>
        <begin position="1141"/>
        <end position="1167"/>
    </location>
</feature>
<sequence length="1519" mass="171104">MASDVKDLTRFYANLPSIFEADPSTISKSPSDAITKILISEKTYPPIFGSFLFTNSEPFAKAAFINSTFSSNDVKANQEEQMNDNISNSSDIQSELQSSTIPIEDISDMDDEDDFDGISIRHGSTLIKKNLGNDLIHNHSEKNNLLDIFASSIANTHEDNYDNEDEDDDDIELFLNGFTDEQQHESEIMPTLFKNIPDIDDPNEPENEDDDNNKRLFDSMDMFDRSDSICSSSPDSLLSSSHLREEDDDEEEDEEEEEKAHAEISKNNDEEEDDDDVTQWNDDFILRTTTTSQNDRPTALLPPLPIALNLNLHDQVDFIDSSRSNSRCSNDSLHLSIGYHDQARIFIEDYEDHDDLSTSSDSNNNNNNNNNEDELHFENDISNLDNIEDISLQINLDYYRSRSSSESSYHENHRSHSSSPIPDESPIIAIDEDIHETKPLQSAPIALLNDTSDGENDLETFTSNQPVLSIISLENLSQLRNQLRQNEIIRDIIEMRSILNEYDNDDDFLAVMHNPSIFEEVLYDNEQSSDELVKQKNITTNTSEASSSSSPQPCIQNQIQRKSIEHYKYPQQSSSLSISNSEEYDPFNTKTTNNPSTTTTPVNHLLIQREEQEQENIDSINCRNILEKREESCSNINIRHIVSNRQVQKNLHRMMNSDDEFDNDSELLNTLAQLHGLVYTPRLSSDNNNQKLNTTNLLNETNQQYDKDLSNTIHYHESQKENNFEGKGGQLRSTCFSLTSLTSSGLLNDDESHSVDIMVDSDGSSSLVTSTNECNDSLILSNQLIIDDCQIKNTNMYDSLHQTAMRINDNANSDDLHKRSISCESLLTVNTDNNDFITYLHWILSRLNDDLHISTPLNTMEHSNNEHQQSDMNQQENVMLSSVDIDIISLAEQLVSDVVQLVLDEINDVKRQAEHFVERILSQAIYDVDNEDNGLAIDNLKLNINNDTKTNEQLLDPFDQTFDSLWTKQFQISNNVIDENNFDPISFYSNTLDESISSSSLFTNPFDTVITDNNLTQYSLIAFVRNNNIDQSSILNKNEPSIDTDDKIHLASINLSNEPSIDTDDKIHLASINLSSTENQLATDTAQPTANKEDDSTSSDSDDDDALKRTPTFFATTSSMSEFEAHASDQLLHTLDDVSATDEVDNPSDETSPMKKSTIPFELQSDPVNALNNGDEPWELEDSGEGNLNTLHHNIKKTFDSYDNVPLDSPTVARTLPPKLENTYHGESSDEDENENENYDKYFSQQKSAENTEGPSAKTVRFDENIEKVTVLTPKDSLEGSIEASSTADSTDDTDNEEIPASFPMVNDRITDFMNEEETNNTIKRTEVVSRHVVHEPESHISSTESEDLPPPLPPLPPLNKKSTTTSSDNIPLKSALSSSPRVNIDLKNRIHSPSDPEITPIVQTTTDDKLLTTTSSDNIPLKSALSSSPRVNIDLKNRIHSPSDPEITPIVQTTTDDKLLSNADAPNLRSFDSAKYSTDILDSCKIRLEKGNLINSDLLLWLTDLLKNTKSSYTLNVK</sequence>
<feature type="region of interest" description="Disordered" evidence="1">
    <location>
        <begin position="1333"/>
        <end position="1377"/>
    </location>
</feature>
<feature type="compositionally biased region" description="Basic and acidic residues" evidence="1">
    <location>
        <begin position="212"/>
        <end position="227"/>
    </location>
</feature>
<feature type="compositionally biased region" description="Low complexity" evidence="1">
    <location>
        <begin position="357"/>
        <end position="370"/>
    </location>
</feature>
<name>A0A816KNJ0_9BILA</name>
<evidence type="ECO:0000313" key="3">
    <source>
        <dbReference type="Proteomes" id="UP000663824"/>
    </source>
</evidence>
<feature type="compositionally biased region" description="Low complexity" evidence="1">
    <location>
        <begin position="573"/>
        <end position="600"/>
    </location>
</feature>
<feature type="region of interest" description="Disordered" evidence="1">
    <location>
        <begin position="1273"/>
        <end position="1300"/>
    </location>
</feature>
<feature type="compositionally biased region" description="Acidic residues" evidence="1">
    <location>
        <begin position="198"/>
        <end position="211"/>
    </location>
</feature>
<feature type="compositionally biased region" description="Polar residues" evidence="1">
    <location>
        <begin position="1078"/>
        <end position="1090"/>
    </location>
</feature>
<feature type="compositionally biased region" description="Acidic residues" evidence="1">
    <location>
        <begin position="246"/>
        <end position="257"/>
    </location>
</feature>
<feature type="region of interest" description="Disordered" evidence="1">
    <location>
        <begin position="568"/>
        <end position="600"/>
    </location>
</feature>
<feature type="region of interest" description="Disordered" evidence="1">
    <location>
        <begin position="1078"/>
        <end position="1108"/>
    </location>
</feature>
<feature type="compositionally biased region" description="Polar residues" evidence="1">
    <location>
        <begin position="1361"/>
        <end position="1377"/>
    </location>
</feature>
<feature type="compositionally biased region" description="Basic and acidic residues" evidence="1">
    <location>
        <begin position="258"/>
        <end position="268"/>
    </location>
</feature>
<feature type="compositionally biased region" description="Pro residues" evidence="1">
    <location>
        <begin position="1349"/>
        <end position="1358"/>
    </location>
</feature>
<protein>
    <submittedName>
        <fullName evidence="2">Uncharacterized protein</fullName>
    </submittedName>
</protein>
<gene>
    <name evidence="2" type="ORF">MBJ925_LOCUS2813</name>
</gene>
<proteinExistence type="predicted"/>
<feature type="region of interest" description="Disordered" evidence="1">
    <location>
        <begin position="1200"/>
        <end position="1236"/>
    </location>
</feature>
<feature type="region of interest" description="Disordered" evidence="1">
    <location>
        <begin position="354"/>
        <end position="375"/>
    </location>
</feature>
<feature type="compositionally biased region" description="Acidic residues" evidence="1">
    <location>
        <begin position="1096"/>
        <end position="1105"/>
    </location>
</feature>
<accession>A0A816KNJ0</accession>
<evidence type="ECO:0000313" key="2">
    <source>
        <dbReference type="EMBL" id="CAF1923311.1"/>
    </source>
</evidence>
<dbReference type="Proteomes" id="UP000663824">
    <property type="component" value="Unassembled WGS sequence"/>
</dbReference>
<feature type="compositionally biased region" description="Low complexity" evidence="1">
    <location>
        <begin position="228"/>
        <end position="241"/>
    </location>
</feature>